<proteinExistence type="predicted"/>
<reference evidence="1 2" key="1">
    <citation type="submission" date="2021-05" db="EMBL/GenBank/DDBJ databases">
        <authorList>
            <person name="Zahm M."/>
            <person name="Klopp C."/>
            <person name="Cabau C."/>
            <person name="Kuhl H."/>
            <person name="Suciu R."/>
            <person name="Ciorpac M."/>
            <person name="Holostenco D."/>
            <person name="Gessner J."/>
            <person name="Wuertz S."/>
            <person name="Hohne C."/>
            <person name="Stock M."/>
            <person name="Gislard M."/>
            <person name="Lluch J."/>
            <person name="Milhes M."/>
            <person name="Lampietro C."/>
            <person name="Lopez Roques C."/>
            <person name="Donnadieu C."/>
            <person name="Du K."/>
            <person name="Schartl M."/>
            <person name="Guiguen Y."/>
        </authorList>
    </citation>
    <scope>NUCLEOTIDE SEQUENCE [LARGE SCALE GENOMIC DNA]</scope>
    <source>
        <strain evidence="1">Hh-F2</strain>
        <tissue evidence="1">Blood</tissue>
    </source>
</reference>
<dbReference type="EMBL" id="JAHFZB010000007">
    <property type="protein sequence ID" value="KAK6487724.1"/>
    <property type="molecule type" value="Genomic_DNA"/>
</dbReference>
<accession>A0ABR0ZSP8</accession>
<comment type="caution">
    <text evidence="1">The sequence shown here is derived from an EMBL/GenBank/DDBJ whole genome shotgun (WGS) entry which is preliminary data.</text>
</comment>
<dbReference type="Proteomes" id="UP001369086">
    <property type="component" value="Unassembled WGS sequence"/>
</dbReference>
<evidence type="ECO:0000313" key="2">
    <source>
        <dbReference type="Proteomes" id="UP001369086"/>
    </source>
</evidence>
<keyword evidence="2" id="KW-1185">Reference proteome</keyword>
<name>A0ABR0ZSP8_HUSHU</name>
<organism evidence="1 2">
    <name type="scientific">Huso huso</name>
    <name type="common">Beluga</name>
    <name type="synonym">Acipenser huso</name>
    <dbReference type="NCBI Taxonomy" id="61971"/>
    <lineage>
        <taxon>Eukaryota</taxon>
        <taxon>Metazoa</taxon>
        <taxon>Chordata</taxon>
        <taxon>Craniata</taxon>
        <taxon>Vertebrata</taxon>
        <taxon>Euteleostomi</taxon>
        <taxon>Actinopterygii</taxon>
        <taxon>Chondrostei</taxon>
        <taxon>Acipenseriformes</taxon>
        <taxon>Acipenseridae</taxon>
        <taxon>Huso</taxon>
    </lineage>
</organism>
<evidence type="ECO:0000313" key="1">
    <source>
        <dbReference type="EMBL" id="KAK6487724.1"/>
    </source>
</evidence>
<sequence length="91" mass="10618">MKQMDLEYCLRVLWEDVKSVTLNACFMRSRPTSDTLFLGNFAVPAFLENPWRLKQGDGVRDLLASCRFFQIDTFTCFAFCQCIYRHATCLC</sequence>
<gene>
    <name evidence="1" type="ORF">HHUSO_G8983</name>
</gene>
<protein>
    <submittedName>
        <fullName evidence="1">Uncharacterized protein</fullName>
    </submittedName>
</protein>